<proteinExistence type="predicted"/>
<accession>A0A656HG33</accession>
<feature type="domain" description="Methyltransferase type 11" evidence="1">
    <location>
        <begin position="114"/>
        <end position="209"/>
    </location>
</feature>
<dbReference type="EMBL" id="JH651384">
    <property type="protein sequence ID" value="EIJ35981.1"/>
    <property type="molecule type" value="Genomic_DNA"/>
</dbReference>
<dbReference type="AlphaFoldDB" id="A0A656HG33"/>
<keyword evidence="2" id="KW-0489">Methyltransferase</keyword>
<dbReference type="PANTHER" id="PTHR43861">
    <property type="entry name" value="TRANS-ACONITATE 2-METHYLTRANSFERASE-RELATED"/>
    <property type="match status" value="1"/>
</dbReference>
<keyword evidence="3" id="KW-1185">Reference proteome</keyword>
<reference evidence="3" key="1">
    <citation type="journal article" date="2011" name="Stand. Genomic Sci.">
        <title>Genome sequence of the filamentous, gliding Thiothrix nivea neotype strain (JP2(T)).</title>
        <authorList>
            <person name="Lapidus A."/>
            <person name="Nolan M."/>
            <person name="Lucas S."/>
            <person name="Glavina Del Rio T."/>
            <person name="Tice H."/>
            <person name="Cheng J.F."/>
            <person name="Tapia R."/>
            <person name="Han C."/>
            <person name="Goodwin L."/>
            <person name="Pitluck S."/>
            <person name="Liolios K."/>
            <person name="Pagani I."/>
            <person name="Ivanova N."/>
            <person name="Huntemann M."/>
            <person name="Mavromatis K."/>
            <person name="Mikhailova N."/>
            <person name="Pati A."/>
            <person name="Chen A."/>
            <person name="Palaniappan K."/>
            <person name="Land M."/>
            <person name="Brambilla E.M."/>
            <person name="Rohde M."/>
            <person name="Abt B."/>
            <person name="Verbarg S."/>
            <person name="Goker M."/>
            <person name="Bristow J."/>
            <person name="Eisen J.A."/>
            <person name="Markowitz V."/>
            <person name="Hugenholtz P."/>
            <person name="Kyrpides N.C."/>
            <person name="Klenk H.P."/>
            <person name="Woyke T."/>
        </authorList>
    </citation>
    <scope>NUCLEOTIDE SEQUENCE [LARGE SCALE GENOMIC DNA]</scope>
    <source>
        <strain evidence="3">ATCC 35100 / DSM 5205 / JP2</strain>
    </source>
</reference>
<gene>
    <name evidence="2" type="ORF">Thini_3469</name>
</gene>
<evidence type="ECO:0000313" key="2">
    <source>
        <dbReference type="EMBL" id="EIJ35981.1"/>
    </source>
</evidence>
<dbReference type="InterPro" id="IPR013216">
    <property type="entry name" value="Methyltransf_11"/>
</dbReference>
<dbReference type="Proteomes" id="UP000005317">
    <property type="component" value="Unassembled WGS sequence"/>
</dbReference>
<dbReference type="Gene3D" id="3.40.50.150">
    <property type="entry name" value="Vaccinia Virus protein VP39"/>
    <property type="match status" value="1"/>
</dbReference>
<organism evidence="2 3">
    <name type="scientific">Thiothrix nivea (strain ATCC 35100 / DSM 5205 / JP2)</name>
    <dbReference type="NCBI Taxonomy" id="870187"/>
    <lineage>
        <taxon>Bacteria</taxon>
        <taxon>Pseudomonadati</taxon>
        <taxon>Pseudomonadota</taxon>
        <taxon>Gammaproteobacteria</taxon>
        <taxon>Thiotrichales</taxon>
        <taxon>Thiotrichaceae</taxon>
        <taxon>Thiothrix</taxon>
    </lineage>
</organism>
<name>A0A656HG33_THINJ</name>
<sequence>MEMNISEVDFIGQNLAMFCCPRCNGDLVVNQQNILCLGCGHEYVNIEKIPSLFAPNEWGGETDDVTEEIKSFYEKTPFPDYDDFDHVGSLISKAKEGLFARLLDEQIPFGYKILECGCGTGQLTNFLSIASRTVIGTDICINSLKMANDFKQANNLRRAHFYQMNLFRPAFRAGSFDLVISNGVLHHTSNPLLAFKSIASLVKPGGYILVGLYHRYGRLATDLRRFVFGLTGDRMRFLDQRLLNSKIGKTKKNSWFMDQYKNPHESKHTVGEVLNWLQEVNFKFIHAIPKTIPFEPFDGEEELFKQDRLGNLFERFVVNMGMIVTGHKEGGFFTIIAQRTP</sequence>
<dbReference type="InterPro" id="IPR029063">
    <property type="entry name" value="SAM-dependent_MTases_sf"/>
</dbReference>
<dbReference type="SUPFAM" id="SSF53335">
    <property type="entry name" value="S-adenosyl-L-methionine-dependent methyltransferases"/>
    <property type="match status" value="1"/>
</dbReference>
<dbReference type="GO" id="GO:0032259">
    <property type="term" value="P:methylation"/>
    <property type="evidence" value="ECO:0007669"/>
    <property type="project" value="UniProtKB-KW"/>
</dbReference>
<evidence type="ECO:0000313" key="3">
    <source>
        <dbReference type="Proteomes" id="UP000005317"/>
    </source>
</evidence>
<dbReference type="CDD" id="cd02440">
    <property type="entry name" value="AdoMet_MTases"/>
    <property type="match status" value="1"/>
</dbReference>
<dbReference type="Pfam" id="PF08241">
    <property type="entry name" value="Methyltransf_11"/>
    <property type="match status" value="1"/>
</dbReference>
<keyword evidence="2" id="KW-0808">Transferase</keyword>
<protein>
    <submittedName>
        <fullName evidence="2">Methyltransferase type 11</fullName>
    </submittedName>
</protein>
<dbReference type="PANTHER" id="PTHR43861:SF1">
    <property type="entry name" value="TRANS-ACONITATE 2-METHYLTRANSFERASE"/>
    <property type="match status" value="1"/>
</dbReference>
<evidence type="ECO:0000259" key="1">
    <source>
        <dbReference type="Pfam" id="PF08241"/>
    </source>
</evidence>
<dbReference type="GO" id="GO:0008757">
    <property type="term" value="F:S-adenosylmethionine-dependent methyltransferase activity"/>
    <property type="evidence" value="ECO:0007669"/>
    <property type="project" value="InterPro"/>
</dbReference>